<organism evidence="1 2">
    <name type="scientific">Hymenobacter algoricola</name>
    <dbReference type="NCBI Taxonomy" id="486267"/>
    <lineage>
        <taxon>Bacteria</taxon>
        <taxon>Pseudomonadati</taxon>
        <taxon>Bacteroidota</taxon>
        <taxon>Cytophagia</taxon>
        <taxon>Cytophagales</taxon>
        <taxon>Hymenobacteraceae</taxon>
        <taxon>Hymenobacter</taxon>
    </lineage>
</organism>
<gene>
    <name evidence="1" type="ORF">GCM10022406_20010</name>
</gene>
<reference evidence="2" key="1">
    <citation type="journal article" date="2019" name="Int. J. Syst. Evol. Microbiol.">
        <title>The Global Catalogue of Microorganisms (GCM) 10K type strain sequencing project: providing services to taxonomists for standard genome sequencing and annotation.</title>
        <authorList>
            <consortium name="The Broad Institute Genomics Platform"/>
            <consortium name="The Broad Institute Genome Sequencing Center for Infectious Disease"/>
            <person name="Wu L."/>
            <person name="Ma J."/>
        </authorList>
    </citation>
    <scope>NUCLEOTIDE SEQUENCE [LARGE SCALE GENOMIC DNA]</scope>
    <source>
        <strain evidence="2">JCM 17214</strain>
    </source>
</reference>
<protein>
    <submittedName>
        <fullName evidence="1">Uncharacterized protein</fullName>
    </submittedName>
</protein>
<proteinExistence type="predicted"/>
<dbReference type="Proteomes" id="UP001499909">
    <property type="component" value="Unassembled WGS sequence"/>
</dbReference>
<keyword evidence="2" id="KW-1185">Reference proteome</keyword>
<name>A0ABP7N6F6_9BACT</name>
<evidence type="ECO:0000313" key="2">
    <source>
        <dbReference type="Proteomes" id="UP001499909"/>
    </source>
</evidence>
<evidence type="ECO:0000313" key="1">
    <source>
        <dbReference type="EMBL" id="GAA3935662.1"/>
    </source>
</evidence>
<accession>A0ABP7N6F6</accession>
<dbReference type="RefSeq" id="WP_345113075.1">
    <property type="nucleotide sequence ID" value="NZ_BAABDH010000036.1"/>
</dbReference>
<dbReference type="EMBL" id="BAABDH010000036">
    <property type="protein sequence ID" value="GAA3935662.1"/>
    <property type="molecule type" value="Genomic_DNA"/>
</dbReference>
<sequence>MTDLSAYLTRFRKLKTSRLGGQEAPYKPALLLAVLEGIEDGSMLNNQIIITPELLAAFQSNCRDLSLSGRFRANNFALIAESIMI</sequence>
<comment type="caution">
    <text evidence="1">The sequence shown here is derived from an EMBL/GenBank/DDBJ whole genome shotgun (WGS) entry which is preliminary data.</text>
</comment>